<keyword evidence="7" id="KW-0963">Cytoplasm</keyword>
<keyword evidence="4 7" id="KW-0694">RNA-binding</keyword>
<comment type="catalytic activity">
    <reaction evidence="7 8">
        <text>an N-acyl-L-alpha-aminoacyl-tRNA + H2O = an N-acyl-L-amino acid + a tRNA + H(+)</text>
        <dbReference type="Rhea" id="RHEA:54448"/>
        <dbReference type="Rhea" id="RHEA-COMP:10123"/>
        <dbReference type="Rhea" id="RHEA-COMP:13883"/>
        <dbReference type="ChEBI" id="CHEBI:15377"/>
        <dbReference type="ChEBI" id="CHEBI:15378"/>
        <dbReference type="ChEBI" id="CHEBI:59874"/>
        <dbReference type="ChEBI" id="CHEBI:78442"/>
        <dbReference type="ChEBI" id="CHEBI:138191"/>
        <dbReference type="EC" id="3.1.1.29"/>
    </reaction>
</comment>
<organism evidence="10">
    <name type="scientific">Fusobacterium animalis</name>
    <dbReference type="NCBI Taxonomy" id="76859"/>
    <lineage>
        <taxon>Bacteria</taxon>
        <taxon>Fusobacteriati</taxon>
        <taxon>Fusobacteriota</taxon>
        <taxon>Fusobacteriia</taxon>
        <taxon>Fusobacteriales</taxon>
        <taxon>Fusobacteriaceae</taxon>
        <taxon>Fusobacterium</taxon>
    </lineage>
</organism>
<comment type="function">
    <text evidence="7">Hydrolyzes ribosome-free peptidyl-tRNAs (with 1 or more amino acids incorporated), which drop off the ribosome during protein synthesis, or as a result of ribosome stalling.</text>
</comment>
<dbReference type="PROSITE" id="PS01195">
    <property type="entry name" value="PEPT_TRNA_HYDROL_1"/>
    <property type="match status" value="1"/>
</dbReference>
<comment type="function">
    <text evidence="7">Catalyzes the release of premature peptidyl moieties from peptidyl-tRNA molecules trapped in stalled 50S ribosomal subunits, and thus maintains levels of free tRNAs and 50S ribosomes.</text>
</comment>
<feature type="site" description="Stabilizes the basic form of H active site to accept a proton" evidence="7">
    <location>
        <position position="92"/>
    </location>
</feature>
<feature type="site" description="Discriminates between blocked and unblocked aminoacyl-tRNA" evidence="7">
    <location>
        <position position="9"/>
    </location>
</feature>
<dbReference type="InterPro" id="IPR036416">
    <property type="entry name" value="Pept_tRNA_hydro_sf"/>
</dbReference>
<dbReference type="Gene3D" id="3.40.50.1470">
    <property type="entry name" value="Peptidyl-tRNA hydrolase"/>
    <property type="match status" value="1"/>
</dbReference>
<dbReference type="PANTHER" id="PTHR17224">
    <property type="entry name" value="PEPTIDYL-TRNA HYDROLASE"/>
    <property type="match status" value="1"/>
</dbReference>
<dbReference type="EMBL" id="CP012713">
    <property type="protein sequence ID" value="ALF16931.1"/>
    <property type="molecule type" value="Genomic_DNA"/>
</dbReference>
<dbReference type="Proteomes" id="UP000063147">
    <property type="component" value="Chromosome"/>
</dbReference>
<dbReference type="NCBIfam" id="TIGR00447">
    <property type="entry name" value="pth"/>
    <property type="match status" value="1"/>
</dbReference>
<sequence>MKVVIGLGNPGKKYERTRHNMGFIAVDSLRKKFNLNDEREKFQALVSEKNIDGEKVIFFKPQTFMNLSGNAVIEIINFYKLDPKKDIIVIYDDMDLPFGDIRIREKGSSGGHNGIKSIISHIGEEFIRIKCGIGEKEKDAIEHVLGEFNQTEQKNLDEILENIDNCIIEMLTVQNLDRIMQKYNKKKEKLK</sequence>
<dbReference type="GO" id="GO:0005737">
    <property type="term" value="C:cytoplasm"/>
    <property type="evidence" value="ECO:0007669"/>
    <property type="project" value="UniProtKB-SubCell"/>
</dbReference>
<evidence type="ECO:0000256" key="5">
    <source>
        <dbReference type="ARBA" id="ARBA00038063"/>
    </source>
</evidence>
<dbReference type="Pfam" id="PF01195">
    <property type="entry name" value="Pept_tRNA_hydro"/>
    <property type="match status" value="1"/>
</dbReference>
<evidence type="ECO:0000256" key="9">
    <source>
        <dbReference type="RuleBase" id="RU004320"/>
    </source>
</evidence>
<dbReference type="InterPro" id="IPR018171">
    <property type="entry name" value="Pept_tRNA_hydro_CS"/>
</dbReference>
<evidence type="ECO:0000313" key="10">
    <source>
        <dbReference type="EMBL" id="ALF16931.1"/>
    </source>
</evidence>
<evidence type="ECO:0000256" key="2">
    <source>
        <dbReference type="ARBA" id="ARBA00022555"/>
    </source>
</evidence>
<evidence type="ECO:0000256" key="3">
    <source>
        <dbReference type="ARBA" id="ARBA00022801"/>
    </source>
</evidence>
<dbReference type="AlphaFoldDB" id="A0A0M5M5V4"/>
<feature type="binding site" evidence="7">
    <location>
        <position position="66"/>
    </location>
    <ligand>
        <name>tRNA</name>
        <dbReference type="ChEBI" id="CHEBI:17843"/>
    </ligand>
</feature>
<comment type="subcellular location">
    <subcellularLocation>
        <location evidence="7">Cytoplasm</location>
    </subcellularLocation>
</comment>
<dbReference type="CDD" id="cd00462">
    <property type="entry name" value="PTH"/>
    <property type="match status" value="1"/>
</dbReference>
<dbReference type="HAMAP" id="MF_00083">
    <property type="entry name" value="Pept_tRNA_hydro_bact"/>
    <property type="match status" value="1"/>
</dbReference>
<proteinExistence type="inferred from homology"/>
<dbReference type="EC" id="3.1.1.29" evidence="1 7"/>
<dbReference type="PANTHER" id="PTHR17224:SF1">
    <property type="entry name" value="PEPTIDYL-TRNA HYDROLASE"/>
    <property type="match status" value="1"/>
</dbReference>
<evidence type="ECO:0000256" key="4">
    <source>
        <dbReference type="ARBA" id="ARBA00022884"/>
    </source>
</evidence>
<dbReference type="InterPro" id="IPR001328">
    <property type="entry name" value="Pept_tRNA_hydro"/>
</dbReference>
<dbReference type="PATRIC" id="fig|76859.3.peg.281"/>
<feature type="binding site" evidence="7">
    <location>
        <position position="64"/>
    </location>
    <ligand>
        <name>tRNA</name>
        <dbReference type="ChEBI" id="CHEBI:17843"/>
    </ligand>
</feature>
<evidence type="ECO:0000256" key="6">
    <source>
        <dbReference type="ARBA" id="ARBA00050038"/>
    </source>
</evidence>
<comment type="subunit">
    <text evidence="7">Monomer.</text>
</comment>
<keyword evidence="3 7" id="KW-0378">Hydrolase</keyword>
<accession>A0A0M5M5V4</accession>
<keyword evidence="2 7" id="KW-0820">tRNA-binding</keyword>
<dbReference type="RefSeq" id="WP_060675639.1">
    <property type="nucleotide sequence ID" value="NZ_CP012713.1"/>
</dbReference>
<feature type="binding site" evidence="7">
    <location>
        <position position="14"/>
    </location>
    <ligand>
        <name>tRNA</name>
        <dbReference type="ChEBI" id="CHEBI:17843"/>
    </ligand>
</feature>
<dbReference type="GO" id="GO:0000049">
    <property type="term" value="F:tRNA binding"/>
    <property type="evidence" value="ECO:0007669"/>
    <property type="project" value="UniProtKB-UniRule"/>
</dbReference>
<dbReference type="GO" id="GO:0072344">
    <property type="term" value="P:rescue of stalled ribosome"/>
    <property type="evidence" value="ECO:0007669"/>
    <property type="project" value="UniProtKB-UniRule"/>
</dbReference>
<dbReference type="PROSITE" id="PS01196">
    <property type="entry name" value="PEPT_TRNA_HYDROL_2"/>
    <property type="match status" value="1"/>
</dbReference>
<dbReference type="GO" id="GO:0004045">
    <property type="term" value="F:peptidyl-tRNA hydrolase activity"/>
    <property type="evidence" value="ECO:0007669"/>
    <property type="project" value="UniProtKB-UniRule"/>
</dbReference>
<dbReference type="SUPFAM" id="SSF53178">
    <property type="entry name" value="Peptidyl-tRNA hydrolase-like"/>
    <property type="match status" value="1"/>
</dbReference>
<evidence type="ECO:0000256" key="1">
    <source>
        <dbReference type="ARBA" id="ARBA00013260"/>
    </source>
</evidence>
<dbReference type="OrthoDB" id="9800507at2"/>
<evidence type="ECO:0000256" key="8">
    <source>
        <dbReference type="RuleBase" id="RU000673"/>
    </source>
</evidence>
<dbReference type="GO" id="GO:0006515">
    <property type="term" value="P:protein quality control for misfolded or incompletely synthesized proteins"/>
    <property type="evidence" value="ECO:0007669"/>
    <property type="project" value="UniProtKB-UniRule"/>
</dbReference>
<reference evidence="10 11" key="1">
    <citation type="submission" date="2015-09" db="EMBL/GenBank/DDBJ databases">
        <authorList>
            <person name="Jackson K.R."/>
            <person name="Lunt B.L."/>
            <person name="Fisher J.N.B."/>
            <person name="Gardner A.V."/>
            <person name="Bailey M.E."/>
            <person name="Deus L.M."/>
            <person name="Earl A.S."/>
            <person name="Gibby P.D."/>
            <person name="Hartmann K.A."/>
            <person name="Liu J.E."/>
            <person name="Manci A.M."/>
            <person name="Nielsen D.A."/>
            <person name="Solomon M.B."/>
            <person name="Breakwell D.P."/>
            <person name="Burnett S.H."/>
            <person name="Grose J.H."/>
        </authorList>
    </citation>
    <scope>NUCLEOTIDE SEQUENCE [LARGE SCALE GENOMIC DNA]</scope>
    <source>
        <strain evidence="10 11">KCOM 1279</strain>
    </source>
</reference>
<dbReference type="FunFam" id="3.40.50.1470:FF:000001">
    <property type="entry name" value="Peptidyl-tRNA hydrolase"/>
    <property type="match status" value="1"/>
</dbReference>
<comment type="similarity">
    <text evidence="5 7 9">Belongs to the PTH family.</text>
</comment>
<evidence type="ECO:0000313" key="11">
    <source>
        <dbReference type="Proteomes" id="UP000063147"/>
    </source>
</evidence>
<evidence type="ECO:0000256" key="7">
    <source>
        <dbReference type="HAMAP-Rule" id="MF_00083"/>
    </source>
</evidence>
<protein>
    <recommendedName>
        <fullName evidence="6 7">Peptidyl-tRNA hydrolase</fullName>
        <shortName evidence="7">Pth</shortName>
        <ecNumber evidence="1 7">3.1.1.29</ecNumber>
    </recommendedName>
</protein>
<feature type="active site" description="Proton acceptor" evidence="7">
    <location>
        <position position="19"/>
    </location>
</feature>
<gene>
    <name evidence="7" type="primary">pth</name>
    <name evidence="10" type="ORF">RN98_01445</name>
</gene>
<feature type="binding site" evidence="7">
    <location>
        <position position="113"/>
    </location>
    <ligand>
        <name>tRNA</name>
        <dbReference type="ChEBI" id="CHEBI:17843"/>
    </ligand>
</feature>
<name>A0A0M5M5V4_9FUSO</name>